<dbReference type="Proteomes" id="UP000002729">
    <property type="component" value="Unassembled WGS sequence"/>
</dbReference>
<feature type="region of interest" description="Disordered" evidence="1">
    <location>
        <begin position="636"/>
        <end position="728"/>
    </location>
</feature>
<evidence type="ECO:0000256" key="1">
    <source>
        <dbReference type="SAM" id="MobiDB-lite"/>
    </source>
</evidence>
<organism evidence="3">
    <name type="scientific">Aureococcus anophagefferens</name>
    <name type="common">Harmful bloom alga</name>
    <dbReference type="NCBI Taxonomy" id="44056"/>
    <lineage>
        <taxon>Eukaryota</taxon>
        <taxon>Sar</taxon>
        <taxon>Stramenopiles</taxon>
        <taxon>Ochrophyta</taxon>
        <taxon>Pelagophyceae</taxon>
        <taxon>Pelagomonadales</taxon>
        <taxon>Pelagomonadaceae</taxon>
        <taxon>Aureococcus</taxon>
    </lineage>
</organism>
<keyword evidence="3" id="KW-1185">Reference proteome</keyword>
<proteinExistence type="predicted"/>
<feature type="region of interest" description="Disordered" evidence="1">
    <location>
        <begin position="200"/>
        <end position="220"/>
    </location>
</feature>
<sequence length="736" mass="75563">MAFFARSPKKKPSPKKYAKDWKAESDAETDAAARLNKIMAKLEGITPERDEKSLEAAYALTQAVADVSLGDVWSEIRRACARGVARVPLDGPRRARLAAVFSGQLRVTTDWRRADGLCTALKGLATHEPSPPCAALHDALLAAAEAAVVPVALAHESAPVREAASRALDAVAERAASAEAAERLLGAVGAALTAALEAQAAEGGADGKRPPDAAAPTPDRERRAAALAGLLGGAARLVPRARASALESGGLVDVGRLAGLLAHDASTVRQAASVCLQRVGAKSEGLGDVALGAIDVARRPDDWRWTEGALMAYDGVLSDEASAATARLGDAAGPSAAFLERLLRGAWDWLLATLGEEGSFEVRRAARQLAFSAARADFAFDALGPPGAGGLGFLVDPAVPPSHRALGARLLAHGVSFGRFCDEALADAECTPLFRKWGLSHEGAGGDSEAVSKAEAAVRDAARARPAALRRRVGALRLAVLGAVPRLAFPPPEPAAARAAEHLPESAAPPKEPQEARLLVVRGLAFCAAAARDAHAGPAREGRFGAARDAAFEGGDAALHGAADWPLLRLAPAETRRLAEPALAELVAGRALAAGAGRALTAWAPPLLAWLAAAADDLSPRKRKAGVARAVVADVPPGAPAAGERGEAATARGPGAGDADAGDPPDDWDDWDDDDDAPDCGGGDEDDDALDAERALTAAIDAEAAKDGRRPPFYSSFEPGAATSAGKPLLPSLAFF</sequence>
<reference evidence="2 3" key="1">
    <citation type="journal article" date="2011" name="Proc. Natl. Acad. Sci. U.S.A.">
        <title>Niche of harmful alga Aureococcus anophagefferens revealed through ecogenomics.</title>
        <authorList>
            <person name="Gobler C.J."/>
            <person name="Berry D.L."/>
            <person name="Dyhrman S.T."/>
            <person name="Wilhelm S.W."/>
            <person name="Salamov A."/>
            <person name="Lobanov A.V."/>
            <person name="Zhang Y."/>
            <person name="Collier J.L."/>
            <person name="Wurch L.L."/>
            <person name="Kustka A.B."/>
            <person name="Dill B.D."/>
            <person name="Shah M."/>
            <person name="VerBerkmoes N.C."/>
            <person name="Kuo A."/>
            <person name="Terry A."/>
            <person name="Pangilinan J."/>
            <person name="Lindquist E.A."/>
            <person name="Lucas S."/>
            <person name="Paulsen I.T."/>
            <person name="Hattenrath-Lehmann T.K."/>
            <person name="Talmage S.C."/>
            <person name="Walker E.A."/>
            <person name="Koch F."/>
            <person name="Burson A.M."/>
            <person name="Marcoval M.A."/>
            <person name="Tang Y.Z."/>
            <person name="Lecleir G.R."/>
            <person name="Coyne K.J."/>
            <person name="Berg G.M."/>
            <person name="Bertrand E.M."/>
            <person name="Saito M.A."/>
            <person name="Gladyshev V.N."/>
            <person name="Grigoriev I.V."/>
        </authorList>
    </citation>
    <scope>NUCLEOTIDE SEQUENCE [LARGE SCALE GENOMIC DNA]</scope>
    <source>
        <strain evidence="3">CCMP 1984</strain>
    </source>
</reference>
<evidence type="ECO:0000313" key="2">
    <source>
        <dbReference type="EMBL" id="EGB03921.1"/>
    </source>
</evidence>
<feature type="compositionally biased region" description="Acidic residues" evidence="1">
    <location>
        <begin position="660"/>
        <end position="690"/>
    </location>
</feature>
<accession>F0YLT3</accession>
<dbReference type="RefSeq" id="XP_009041346.1">
    <property type="nucleotide sequence ID" value="XM_009043098.1"/>
</dbReference>
<dbReference type="EMBL" id="GL833158">
    <property type="protein sequence ID" value="EGB03921.1"/>
    <property type="molecule type" value="Genomic_DNA"/>
</dbReference>
<feature type="region of interest" description="Disordered" evidence="1">
    <location>
        <begin position="1"/>
        <end position="23"/>
    </location>
</feature>
<name>F0YLT3_AURAN</name>
<feature type="compositionally biased region" description="Low complexity" evidence="1">
    <location>
        <begin position="636"/>
        <end position="659"/>
    </location>
</feature>
<dbReference type="GeneID" id="20226331"/>
<dbReference type="OrthoDB" id="10678517at2759"/>
<evidence type="ECO:0000313" key="3">
    <source>
        <dbReference type="Proteomes" id="UP000002729"/>
    </source>
</evidence>
<dbReference type="AlphaFoldDB" id="F0YLT3"/>
<gene>
    <name evidence="2" type="ORF">AURANDRAFT_67602</name>
</gene>
<protein>
    <submittedName>
        <fullName evidence="2">Uncharacterized protein</fullName>
    </submittedName>
</protein>
<dbReference type="KEGG" id="aaf:AURANDRAFT_67602"/>
<dbReference type="InParanoid" id="F0YLT3"/>
<feature type="compositionally biased region" description="Basic residues" evidence="1">
    <location>
        <begin position="7"/>
        <end position="16"/>
    </location>
</feature>